<sequence length="111" mass="12484">MLIIFGCCDDEDDEEDFDNSLERKVPQTPMSMQSGIHPRLASHFYKDFSVWLYNGVKGTPRRPPTWNSGNKTPISGVKIKHVFVGHPSMTQQTPSRVKNPAASAPPQDEKE</sequence>
<evidence type="ECO:0000313" key="3">
    <source>
        <dbReference type="Proteomes" id="UP000823775"/>
    </source>
</evidence>
<dbReference type="EMBL" id="JACEIK010001134">
    <property type="protein sequence ID" value="MCD7466373.1"/>
    <property type="molecule type" value="Genomic_DNA"/>
</dbReference>
<comment type="caution">
    <text evidence="2">The sequence shown here is derived from an EMBL/GenBank/DDBJ whole genome shotgun (WGS) entry which is preliminary data.</text>
</comment>
<proteinExistence type="predicted"/>
<organism evidence="2 3">
    <name type="scientific">Datura stramonium</name>
    <name type="common">Jimsonweed</name>
    <name type="synonym">Common thornapple</name>
    <dbReference type="NCBI Taxonomy" id="4076"/>
    <lineage>
        <taxon>Eukaryota</taxon>
        <taxon>Viridiplantae</taxon>
        <taxon>Streptophyta</taxon>
        <taxon>Embryophyta</taxon>
        <taxon>Tracheophyta</taxon>
        <taxon>Spermatophyta</taxon>
        <taxon>Magnoliopsida</taxon>
        <taxon>eudicotyledons</taxon>
        <taxon>Gunneridae</taxon>
        <taxon>Pentapetalae</taxon>
        <taxon>asterids</taxon>
        <taxon>lamiids</taxon>
        <taxon>Solanales</taxon>
        <taxon>Solanaceae</taxon>
        <taxon>Solanoideae</taxon>
        <taxon>Datureae</taxon>
        <taxon>Datura</taxon>
    </lineage>
</organism>
<gene>
    <name evidence="2" type="ORF">HAX54_002997</name>
</gene>
<evidence type="ECO:0000256" key="1">
    <source>
        <dbReference type="SAM" id="MobiDB-lite"/>
    </source>
</evidence>
<feature type="region of interest" description="Disordered" evidence="1">
    <location>
        <begin position="86"/>
        <end position="111"/>
    </location>
</feature>
<name>A0ABS8T5E9_DATST</name>
<keyword evidence="3" id="KW-1185">Reference proteome</keyword>
<reference evidence="2 3" key="1">
    <citation type="journal article" date="2021" name="BMC Genomics">
        <title>Datura genome reveals duplications of psychoactive alkaloid biosynthetic genes and high mutation rate following tissue culture.</title>
        <authorList>
            <person name="Rajewski A."/>
            <person name="Carter-House D."/>
            <person name="Stajich J."/>
            <person name="Litt A."/>
        </authorList>
    </citation>
    <scope>NUCLEOTIDE SEQUENCE [LARGE SCALE GENOMIC DNA]</scope>
    <source>
        <strain evidence="2">AR-01</strain>
    </source>
</reference>
<accession>A0ABS8T5E9</accession>
<protein>
    <submittedName>
        <fullName evidence="2">Uncharacterized protein</fullName>
    </submittedName>
</protein>
<evidence type="ECO:0000313" key="2">
    <source>
        <dbReference type="EMBL" id="MCD7466373.1"/>
    </source>
</evidence>
<dbReference type="Proteomes" id="UP000823775">
    <property type="component" value="Unassembled WGS sequence"/>
</dbReference>